<feature type="transmembrane region" description="Helical" evidence="1">
    <location>
        <begin position="318"/>
        <end position="335"/>
    </location>
</feature>
<keyword evidence="3" id="KW-1185">Reference proteome</keyword>
<dbReference type="AlphaFoldDB" id="A0A2M9AS08"/>
<keyword evidence="1" id="KW-1133">Transmembrane helix</keyword>
<feature type="transmembrane region" description="Helical" evidence="1">
    <location>
        <begin position="264"/>
        <end position="283"/>
    </location>
</feature>
<feature type="transmembrane region" description="Helical" evidence="1">
    <location>
        <begin position="369"/>
        <end position="389"/>
    </location>
</feature>
<dbReference type="RefSeq" id="WP_157807693.1">
    <property type="nucleotide sequence ID" value="NZ_PGFA01000004.1"/>
</dbReference>
<evidence type="ECO:0000313" key="3">
    <source>
        <dbReference type="Proteomes" id="UP000228535"/>
    </source>
</evidence>
<organism evidence="2 3">
    <name type="scientific">Hymenobacter chitinivorans DSM 11115</name>
    <dbReference type="NCBI Taxonomy" id="1121954"/>
    <lineage>
        <taxon>Bacteria</taxon>
        <taxon>Pseudomonadati</taxon>
        <taxon>Bacteroidota</taxon>
        <taxon>Cytophagia</taxon>
        <taxon>Cytophagales</taxon>
        <taxon>Hymenobacteraceae</taxon>
        <taxon>Hymenobacter</taxon>
    </lineage>
</organism>
<dbReference type="EMBL" id="PGFA01000004">
    <property type="protein sequence ID" value="PJJ48486.1"/>
    <property type="molecule type" value="Genomic_DNA"/>
</dbReference>
<comment type="caution">
    <text evidence="2">The sequence shown here is derived from an EMBL/GenBank/DDBJ whole genome shotgun (WGS) entry which is preliminary data.</text>
</comment>
<feature type="transmembrane region" description="Helical" evidence="1">
    <location>
        <begin position="342"/>
        <end position="363"/>
    </location>
</feature>
<dbReference type="OrthoDB" id="136762at2"/>
<feature type="transmembrane region" description="Helical" evidence="1">
    <location>
        <begin position="12"/>
        <end position="32"/>
    </location>
</feature>
<keyword evidence="1" id="KW-0812">Transmembrane</keyword>
<evidence type="ECO:0000313" key="2">
    <source>
        <dbReference type="EMBL" id="PJJ48486.1"/>
    </source>
</evidence>
<accession>A0A2M9AS08</accession>
<feature type="transmembrane region" description="Helical" evidence="1">
    <location>
        <begin position="132"/>
        <end position="152"/>
    </location>
</feature>
<gene>
    <name evidence="2" type="ORF">CLV45_4194</name>
</gene>
<sequence length="448" mass="50767">MSALGQRLGKLFRLSHTSYVLLCIGMLMLAAICKEPRWDRNDVFVSDRGGYYMYLPSAFLLHDLGDGTWVTQARVASRPDIDPQWDFVKLPNGKTVFKFPMGMSVAYSPYFFLAKTAYQVQGRTGTTGYERAYQYMISLGCMLYVLLGLLLLGRELRHFFADHVAALTLLVLALGSNLFSYATHEALMAHGTLFLLNTLLLIFTRRWYERGRLADAVALGLTGGLMVLVRPSEVLLLTVPVLYGLTSWAAVGERLQLWLRRWQHCLLIGALILGVGGMQFVFWKLVGGMWVVPFYAGETFHFNDPHVLEGLFSFQKGWLLYSPLMALAIVGTLWVRRWAPAVFPVLLILFPVFVYVTFCWWNWQYGGSYGGRAMISIYPVLSFGLAAFWQRFIGQTTRLGVAPVLLGTLTLALLLLSLTQNYQFSRGIIDCCYETKEMYLSRFGQLSW</sequence>
<keyword evidence="1" id="KW-0472">Membrane</keyword>
<feature type="transmembrane region" description="Helical" evidence="1">
    <location>
        <begin position="187"/>
        <end position="204"/>
    </location>
</feature>
<evidence type="ECO:0000256" key="1">
    <source>
        <dbReference type="SAM" id="Phobius"/>
    </source>
</evidence>
<feature type="transmembrane region" description="Helical" evidence="1">
    <location>
        <begin position="164"/>
        <end position="181"/>
    </location>
</feature>
<protein>
    <recommendedName>
        <fullName evidence="4">Dolichyl-phosphate-mannose-protein mannosyltransferase</fullName>
    </recommendedName>
</protein>
<feature type="transmembrane region" description="Helical" evidence="1">
    <location>
        <begin position="401"/>
        <end position="419"/>
    </location>
</feature>
<reference evidence="2 3" key="1">
    <citation type="submission" date="2017-11" db="EMBL/GenBank/DDBJ databases">
        <title>Genomic Encyclopedia of Archaeal and Bacterial Type Strains, Phase II (KMG-II): From Individual Species to Whole Genera.</title>
        <authorList>
            <person name="Goeker M."/>
        </authorList>
    </citation>
    <scope>NUCLEOTIDE SEQUENCE [LARGE SCALE GENOMIC DNA]</scope>
    <source>
        <strain evidence="2 3">DSM 11115</strain>
    </source>
</reference>
<name>A0A2M9AS08_9BACT</name>
<dbReference type="Proteomes" id="UP000228535">
    <property type="component" value="Unassembled WGS sequence"/>
</dbReference>
<evidence type="ECO:0008006" key="4">
    <source>
        <dbReference type="Google" id="ProtNLM"/>
    </source>
</evidence>
<proteinExistence type="predicted"/>